<comment type="caution">
    <text evidence="3">The sequence shown here is derived from an EMBL/GenBank/DDBJ whole genome shotgun (WGS) entry which is preliminary data.</text>
</comment>
<protein>
    <submittedName>
        <fullName evidence="3">Uncharacterized protein</fullName>
    </submittedName>
</protein>
<dbReference type="EMBL" id="JAHYIQ010000019">
    <property type="protein sequence ID" value="KAK1123945.1"/>
    <property type="molecule type" value="Genomic_DNA"/>
</dbReference>
<evidence type="ECO:0000313" key="3">
    <source>
        <dbReference type="EMBL" id="KAK1123945.1"/>
    </source>
</evidence>
<evidence type="ECO:0000313" key="4">
    <source>
        <dbReference type="Proteomes" id="UP001177670"/>
    </source>
</evidence>
<accession>A0AA40FRD3</accession>
<sequence length="148" mass="16500">MQLRRSMVGVAVSFIRAIFTFYILPALLHYTAASNSEYEIVAAEDLYAGIYEHRNVGGGSGVALSSPGKLGGGRGHRHGNDTPARLDGRDRDNDDNDIGFNASYEMQPTGKEIVQWEKIFREDNVLELSREQQFAYLFSGNRELLINS</sequence>
<gene>
    <name evidence="3" type="ORF">K0M31_006975</name>
</gene>
<dbReference type="AlphaFoldDB" id="A0AA40FRD3"/>
<evidence type="ECO:0000256" key="2">
    <source>
        <dbReference type="SAM" id="Phobius"/>
    </source>
</evidence>
<keyword evidence="4" id="KW-1185">Reference proteome</keyword>
<keyword evidence="2" id="KW-1133">Transmembrane helix</keyword>
<feature type="region of interest" description="Disordered" evidence="1">
    <location>
        <begin position="67"/>
        <end position="93"/>
    </location>
</feature>
<proteinExistence type="predicted"/>
<feature type="compositionally biased region" description="Basic and acidic residues" evidence="1">
    <location>
        <begin position="78"/>
        <end position="92"/>
    </location>
</feature>
<keyword evidence="2" id="KW-0472">Membrane</keyword>
<name>A0AA40FRD3_9HYME</name>
<organism evidence="3 4">
    <name type="scientific">Melipona bicolor</name>
    <dbReference type="NCBI Taxonomy" id="60889"/>
    <lineage>
        <taxon>Eukaryota</taxon>
        <taxon>Metazoa</taxon>
        <taxon>Ecdysozoa</taxon>
        <taxon>Arthropoda</taxon>
        <taxon>Hexapoda</taxon>
        <taxon>Insecta</taxon>
        <taxon>Pterygota</taxon>
        <taxon>Neoptera</taxon>
        <taxon>Endopterygota</taxon>
        <taxon>Hymenoptera</taxon>
        <taxon>Apocrita</taxon>
        <taxon>Aculeata</taxon>
        <taxon>Apoidea</taxon>
        <taxon>Anthophila</taxon>
        <taxon>Apidae</taxon>
        <taxon>Melipona</taxon>
    </lineage>
</organism>
<dbReference type="Proteomes" id="UP001177670">
    <property type="component" value="Unassembled WGS sequence"/>
</dbReference>
<feature type="transmembrane region" description="Helical" evidence="2">
    <location>
        <begin position="7"/>
        <end position="28"/>
    </location>
</feature>
<evidence type="ECO:0000256" key="1">
    <source>
        <dbReference type="SAM" id="MobiDB-lite"/>
    </source>
</evidence>
<reference evidence="3" key="1">
    <citation type="submission" date="2021-10" db="EMBL/GenBank/DDBJ databases">
        <title>Melipona bicolor Genome sequencing and assembly.</title>
        <authorList>
            <person name="Araujo N.S."/>
            <person name="Arias M.C."/>
        </authorList>
    </citation>
    <scope>NUCLEOTIDE SEQUENCE</scope>
    <source>
        <strain evidence="3">USP_2M_L1-L4_2017</strain>
        <tissue evidence="3">Whole body</tissue>
    </source>
</reference>
<keyword evidence="2" id="KW-0812">Transmembrane</keyword>